<protein>
    <recommendedName>
        <fullName evidence="2">DUF7708 domain-containing protein</fullName>
    </recommendedName>
</protein>
<feature type="region of interest" description="Disordered" evidence="1">
    <location>
        <begin position="1"/>
        <end position="24"/>
    </location>
</feature>
<keyword evidence="4" id="KW-1185">Reference proteome</keyword>
<name>A0A8H6IUY1_9PEZI</name>
<dbReference type="EMBL" id="WIGM01001399">
    <property type="protein sequence ID" value="KAF6798740.1"/>
    <property type="molecule type" value="Genomic_DNA"/>
</dbReference>
<dbReference type="Pfam" id="PF24809">
    <property type="entry name" value="DUF7708"/>
    <property type="match status" value="1"/>
</dbReference>
<dbReference type="OrthoDB" id="5389929at2759"/>
<evidence type="ECO:0000256" key="1">
    <source>
        <dbReference type="SAM" id="MobiDB-lite"/>
    </source>
</evidence>
<dbReference type="AlphaFoldDB" id="A0A8H6IUY1"/>
<evidence type="ECO:0000313" key="4">
    <source>
        <dbReference type="Proteomes" id="UP000639643"/>
    </source>
</evidence>
<dbReference type="Proteomes" id="UP000639643">
    <property type="component" value="Unassembled WGS sequence"/>
</dbReference>
<accession>A0A8H6IUY1</accession>
<feature type="compositionally biased region" description="Basic and acidic residues" evidence="1">
    <location>
        <begin position="14"/>
        <end position="24"/>
    </location>
</feature>
<feature type="domain" description="DUF7708" evidence="2">
    <location>
        <begin position="97"/>
        <end position="207"/>
    </location>
</feature>
<organism evidence="3 4">
    <name type="scientific">Colletotrichum musicola</name>
    <dbReference type="NCBI Taxonomy" id="2175873"/>
    <lineage>
        <taxon>Eukaryota</taxon>
        <taxon>Fungi</taxon>
        <taxon>Dikarya</taxon>
        <taxon>Ascomycota</taxon>
        <taxon>Pezizomycotina</taxon>
        <taxon>Sordariomycetes</taxon>
        <taxon>Hypocreomycetidae</taxon>
        <taxon>Glomerellales</taxon>
        <taxon>Glomerellaceae</taxon>
        <taxon>Colletotrichum</taxon>
        <taxon>Colletotrichum orchidearum species complex</taxon>
    </lineage>
</organism>
<proteinExistence type="predicted"/>
<gene>
    <name evidence="3" type="ORF">CMUS01_15710</name>
</gene>
<dbReference type="InterPro" id="IPR056125">
    <property type="entry name" value="DUF7708"/>
</dbReference>
<evidence type="ECO:0000259" key="2">
    <source>
        <dbReference type="Pfam" id="PF24809"/>
    </source>
</evidence>
<evidence type="ECO:0000313" key="3">
    <source>
        <dbReference type="EMBL" id="KAF6798740.1"/>
    </source>
</evidence>
<reference evidence="3" key="1">
    <citation type="journal article" date="2020" name="Phytopathology">
        <title>Genome Sequence Resources of Colletotrichum truncatum, C. plurivorum, C. musicola, and C. sojae: Four Species Pathogenic to Soybean (Glycine max).</title>
        <authorList>
            <person name="Rogerio F."/>
            <person name="Boufleur T.R."/>
            <person name="Ciampi-Guillardi M."/>
            <person name="Sukno S.A."/>
            <person name="Thon M.R."/>
            <person name="Massola Junior N.S."/>
            <person name="Baroncelli R."/>
        </authorList>
    </citation>
    <scope>NUCLEOTIDE SEQUENCE</scope>
    <source>
        <strain evidence="3">LFN0074</strain>
    </source>
</reference>
<comment type="caution">
    <text evidence="3">The sequence shown here is derived from an EMBL/GenBank/DDBJ whole genome shotgun (WGS) entry which is preliminary data.</text>
</comment>
<sequence length="556" mass="63194">MPSQSHPITPNKGKRFDEKNLERLKDCDSKQEQFRDKIANGRKFATEKAALNVQSREGFERFWKTAQGARAQYDAKRQSGIGRASKGMTNLAASANDILQNISPILELIRDFGAPYGGMAIGTICFVFVVAKNRARMEEQITTTFSNIKDRLPGIKVYQRIYADDHELDRELQTKIVEAYNSFIGFCMEAFEFYTRGGLRRWFLAFQINTYLDEQSALVQKSIVDVRLLCEDLLNKNVDTVKNEIRGVKAINISLESKVRDLQENTDKINLEKISKFLGVLPFPDDTRHFNLSRHQDNVAAEFNWKNHYSGATPEERMQAVENDSSYQDWLVSSQSCVLVMSGANDNLSARHCWVSPVALNLAARFRSDESLTGSNLCVFYLLGLRDEDDTWDHVVAFLTYRLLELNKRALRNEEQCRQLWADLQACSELRADPTKTKPDDVTEKLERIALGTLGMFDAGKTIWIILDRVDRCHAMPGQSSKTIRKGRMTRKGGRSLLSMMVRLAGKSSATVKVLAVVNRADWHIEDQADELEGEMAGSLVVRTYRENGERLFGDL</sequence>